<feature type="domain" description="SMP-30/Gluconolactonase/LRE-like region" evidence="2">
    <location>
        <begin position="16"/>
        <end position="230"/>
    </location>
</feature>
<comment type="caution">
    <text evidence="3">The sequence shown here is derived from an EMBL/GenBank/DDBJ whole genome shotgun (WGS) entry which is preliminary data.</text>
</comment>
<sequence length="251" mass="25674">MSIEVAVPAGAGRSGCPVWDATSATLLWVRGHEVHRYSPGGADAVLELPQPVGAALPRRRGLVLNLRDGVALIDEDGAKTWLVYWAREGYAAVGAGVDPAGRLLAGTARGDDGWLARVLPNGDAKVLVGGVGVTGFDWDPGYSRLFVGSSRGVDVYGYDVSSGDVGERRSFLEVGVTGVAVEAGFVWVGVGSSVRRYTSGGVLDLVVEVPGEVGGCQFGGRDLTDLYVTAGGGVFVVPGAGVGRVGGVFAG</sequence>
<dbReference type="RefSeq" id="WP_184673380.1">
    <property type="nucleotide sequence ID" value="NZ_BAABAI010000041.1"/>
</dbReference>
<dbReference type="Pfam" id="PF08450">
    <property type="entry name" value="SGL"/>
    <property type="match status" value="1"/>
</dbReference>
<protein>
    <submittedName>
        <fullName evidence="3">Sugar lactone lactonase YvrE</fullName>
    </submittedName>
</protein>
<dbReference type="Proteomes" id="UP000542674">
    <property type="component" value="Unassembled WGS sequence"/>
</dbReference>
<evidence type="ECO:0000259" key="2">
    <source>
        <dbReference type="Pfam" id="PF08450"/>
    </source>
</evidence>
<dbReference type="GO" id="GO:0005509">
    <property type="term" value="F:calcium ion binding"/>
    <property type="evidence" value="ECO:0007669"/>
    <property type="project" value="TreeGrafter"/>
</dbReference>
<accession>A0A7W7WY40</accession>
<gene>
    <name evidence="3" type="ORF">F4559_005478</name>
</gene>
<dbReference type="PANTHER" id="PTHR10907:SF47">
    <property type="entry name" value="REGUCALCIN"/>
    <property type="match status" value="1"/>
</dbReference>
<comment type="similarity">
    <text evidence="1">Belongs to the SMP-30/CGR1 family.</text>
</comment>
<dbReference type="InterPro" id="IPR011042">
    <property type="entry name" value="6-blade_b-propeller_TolB-like"/>
</dbReference>
<evidence type="ECO:0000256" key="1">
    <source>
        <dbReference type="ARBA" id="ARBA00008853"/>
    </source>
</evidence>
<reference evidence="3 4" key="1">
    <citation type="submission" date="2020-08" db="EMBL/GenBank/DDBJ databases">
        <title>Sequencing the genomes of 1000 actinobacteria strains.</title>
        <authorList>
            <person name="Klenk H.-P."/>
        </authorList>
    </citation>
    <scope>NUCLEOTIDE SEQUENCE [LARGE SCALE GENOMIC DNA]</scope>
    <source>
        <strain evidence="3 4">DSM 45084</strain>
    </source>
</reference>
<dbReference type="GO" id="GO:0019853">
    <property type="term" value="P:L-ascorbic acid biosynthetic process"/>
    <property type="evidence" value="ECO:0007669"/>
    <property type="project" value="TreeGrafter"/>
</dbReference>
<evidence type="ECO:0000313" key="3">
    <source>
        <dbReference type="EMBL" id="MBB4968119.1"/>
    </source>
</evidence>
<name>A0A7W7WY40_9PSEU</name>
<dbReference type="GO" id="GO:0004341">
    <property type="term" value="F:gluconolactonase activity"/>
    <property type="evidence" value="ECO:0007669"/>
    <property type="project" value="TreeGrafter"/>
</dbReference>
<dbReference type="Gene3D" id="2.120.10.30">
    <property type="entry name" value="TolB, C-terminal domain"/>
    <property type="match status" value="1"/>
</dbReference>
<proteinExistence type="inferred from homology"/>
<dbReference type="AlphaFoldDB" id="A0A7W7WY40"/>
<keyword evidence="4" id="KW-1185">Reference proteome</keyword>
<dbReference type="SUPFAM" id="SSF63829">
    <property type="entry name" value="Calcium-dependent phosphotriesterase"/>
    <property type="match status" value="1"/>
</dbReference>
<dbReference type="EMBL" id="JACHJS010000001">
    <property type="protein sequence ID" value="MBB4968119.1"/>
    <property type="molecule type" value="Genomic_DNA"/>
</dbReference>
<evidence type="ECO:0000313" key="4">
    <source>
        <dbReference type="Proteomes" id="UP000542674"/>
    </source>
</evidence>
<dbReference type="InterPro" id="IPR013658">
    <property type="entry name" value="SGL"/>
</dbReference>
<organism evidence="3 4">
    <name type="scientific">Saccharothrix violaceirubra</name>
    <dbReference type="NCBI Taxonomy" id="413306"/>
    <lineage>
        <taxon>Bacteria</taxon>
        <taxon>Bacillati</taxon>
        <taxon>Actinomycetota</taxon>
        <taxon>Actinomycetes</taxon>
        <taxon>Pseudonocardiales</taxon>
        <taxon>Pseudonocardiaceae</taxon>
        <taxon>Saccharothrix</taxon>
    </lineage>
</organism>
<dbReference type="PANTHER" id="PTHR10907">
    <property type="entry name" value="REGUCALCIN"/>
    <property type="match status" value="1"/>
</dbReference>